<evidence type="ECO:0000313" key="3">
    <source>
        <dbReference type="EMBL" id="AYJ84847.1"/>
    </source>
</evidence>
<dbReference type="RefSeq" id="WP_121150832.1">
    <property type="nucleotide sequence ID" value="NZ_CP032828.1"/>
</dbReference>
<sequence length="709" mass="76779">MVRARLRAVATAVLIARCGIPAAQAACAPPPDANASSPARDVTTMDIARLRDIGLPDGSLFGMPSPLAISPDGRRVAFLVNQGDPATDSYCRMLMVADIAAPAIPRIVDRGGELIRIVNLDDGLFYEDGFPDVVTPAWSPDGRSIGYLRRDHGITQVWRVGADGGAAAPVTNGAAGITDWAWLSNEAIVVASRPGLVAERARIEAEGRTGWLYDERVTPQVSARPQAGRDAARRFEVVALTYGARHAATPVERAALAPERVSGNPNNPDMTGPGGWRAWVAPSDVSPVSPLRIHLADANHRERPCTAPQCSGRIVQIFWGTDGRSLVYLRREGFANMQMAFYRWGPASGAPQRLGVTSDVLHGCLPHGALFLCTRETSTVPRQIALIDPATAAAATVYDPNPEFATLRLGKVERLTWRNNIGLPAWGDLVLPPAAKSSDRLPLIVVQYNSTGFLRGGTGDEYPIFALAAHGFAVLSLEKTPNVARAFPKLKTYDAINAASVKDWAERRNQLSSILTGVALAVKTGTIDPKRIGITGLSDGSSSVRFALVNSRVFAAAAISTCCVEPKTAMTYGGLVWARFNRALGFPLATQNGESYWKPYSMALNASVMDTPILMQLADDELLLSLETFTALRENHKPVELYAFPDEHHNKWHPAHRLAIYDRVIDWFDFWLRDTVDPDAAKTAQYVRWRALRALQPRAADSGLPAAVP</sequence>
<dbReference type="Pfam" id="PF00326">
    <property type="entry name" value="Peptidase_S9"/>
    <property type="match status" value="1"/>
</dbReference>
<feature type="signal peptide" evidence="1">
    <location>
        <begin position="1"/>
        <end position="25"/>
    </location>
</feature>
<accession>A0A494T682</accession>
<dbReference type="OrthoDB" id="100212at2"/>
<evidence type="ECO:0000256" key="1">
    <source>
        <dbReference type="SAM" id="SignalP"/>
    </source>
</evidence>
<dbReference type="SUPFAM" id="SSF53474">
    <property type="entry name" value="alpha/beta-Hydrolases"/>
    <property type="match status" value="1"/>
</dbReference>
<evidence type="ECO:0000259" key="2">
    <source>
        <dbReference type="Pfam" id="PF00326"/>
    </source>
</evidence>
<name>A0A494T682_SPHPE</name>
<keyword evidence="3" id="KW-0614">Plasmid</keyword>
<dbReference type="NCBIfam" id="NF033523">
    <property type="entry name" value="lasso_peptidase"/>
    <property type="match status" value="1"/>
</dbReference>
<dbReference type="InterPro" id="IPR001375">
    <property type="entry name" value="Peptidase_S9_cat"/>
</dbReference>
<dbReference type="GO" id="GO:0008236">
    <property type="term" value="F:serine-type peptidase activity"/>
    <property type="evidence" value="ECO:0007669"/>
    <property type="project" value="InterPro"/>
</dbReference>
<protein>
    <submittedName>
        <fullName evidence="3">Atxe2 family lasso peptide isopeptidase</fullName>
    </submittedName>
</protein>
<dbReference type="Proteomes" id="UP000276254">
    <property type="component" value="Plasmid unnamed1"/>
</dbReference>
<dbReference type="GO" id="GO:0006508">
    <property type="term" value="P:proteolysis"/>
    <property type="evidence" value="ECO:0007669"/>
    <property type="project" value="InterPro"/>
</dbReference>
<dbReference type="Pfam" id="PF07676">
    <property type="entry name" value="PD40"/>
    <property type="match status" value="1"/>
</dbReference>
<dbReference type="InterPro" id="IPR029058">
    <property type="entry name" value="AB_hydrolase_fold"/>
</dbReference>
<organism evidence="3 4">
    <name type="scientific">Sphingomonas paeninsulae</name>
    <dbReference type="NCBI Taxonomy" id="2319844"/>
    <lineage>
        <taxon>Bacteria</taxon>
        <taxon>Pseudomonadati</taxon>
        <taxon>Pseudomonadota</taxon>
        <taxon>Alphaproteobacteria</taxon>
        <taxon>Sphingomonadales</taxon>
        <taxon>Sphingomonadaceae</taxon>
        <taxon>Sphingomonas</taxon>
    </lineage>
</organism>
<dbReference type="SUPFAM" id="SSF82171">
    <property type="entry name" value="DPP6 N-terminal domain-like"/>
    <property type="match status" value="1"/>
</dbReference>
<gene>
    <name evidence="3" type="ORF">D3Y57_01855</name>
</gene>
<dbReference type="KEGG" id="spha:D3Y57_01855"/>
<evidence type="ECO:0000313" key="4">
    <source>
        <dbReference type="Proteomes" id="UP000276254"/>
    </source>
</evidence>
<dbReference type="InterPro" id="IPR011659">
    <property type="entry name" value="WD40"/>
</dbReference>
<dbReference type="Gene3D" id="2.120.10.30">
    <property type="entry name" value="TolB, C-terminal domain"/>
    <property type="match status" value="1"/>
</dbReference>
<dbReference type="EMBL" id="CP032828">
    <property type="protein sequence ID" value="AYJ84847.1"/>
    <property type="molecule type" value="Genomic_DNA"/>
</dbReference>
<geneLocation type="plasmid" evidence="3">
    <name>unnamed1</name>
</geneLocation>
<keyword evidence="1" id="KW-0732">Signal</keyword>
<feature type="domain" description="Peptidase S9 prolyl oligopeptidase catalytic" evidence="2">
    <location>
        <begin position="509"/>
        <end position="673"/>
    </location>
</feature>
<dbReference type="AlphaFoldDB" id="A0A494T682"/>
<keyword evidence="4" id="KW-1185">Reference proteome</keyword>
<dbReference type="Gene3D" id="3.40.50.1820">
    <property type="entry name" value="alpha/beta hydrolase"/>
    <property type="match status" value="1"/>
</dbReference>
<feature type="chain" id="PRO_5019835927" evidence="1">
    <location>
        <begin position="26"/>
        <end position="709"/>
    </location>
</feature>
<dbReference type="InterPro" id="IPR011042">
    <property type="entry name" value="6-blade_b-propeller_TolB-like"/>
</dbReference>
<proteinExistence type="predicted"/>
<reference evidence="3 4" key="1">
    <citation type="submission" date="2018-09" db="EMBL/GenBank/DDBJ databases">
        <title>Sphingomonas peninsula sp. nov., isolated from fildes peninsula, Antarctic soil.</title>
        <authorList>
            <person name="Yingchao G."/>
        </authorList>
    </citation>
    <scope>NUCLEOTIDE SEQUENCE [LARGE SCALE GENOMIC DNA]</scope>
    <source>
        <strain evidence="3 4">YZ-8</strain>
        <plasmid evidence="3 4">unnamed1</plasmid>
    </source>
</reference>
<dbReference type="InterPro" id="IPR053536">
    <property type="entry name" value="Lasso_peptide_isopeptidase"/>
</dbReference>